<keyword evidence="2" id="KW-1133">Transmembrane helix</keyword>
<evidence type="ECO:0000313" key="4">
    <source>
        <dbReference type="Proteomes" id="UP000092716"/>
    </source>
</evidence>
<proteinExistence type="predicted"/>
<dbReference type="KEGG" id="pcot:PCOAH_00040460"/>
<dbReference type="VEuPathDB" id="PlasmoDB:PCOAH_00040460"/>
<dbReference type="Pfam" id="PF05795">
    <property type="entry name" value="Plasmodium_Vir"/>
    <property type="match status" value="1"/>
</dbReference>
<accession>A0A1B1E4J1</accession>
<keyword evidence="2" id="KW-0472">Membrane</keyword>
<dbReference type="Proteomes" id="UP000092716">
    <property type="component" value="Chromosome 12"/>
</dbReference>
<keyword evidence="2" id="KW-0812">Transmembrane</keyword>
<dbReference type="InterPro" id="IPR008780">
    <property type="entry name" value="Plasmodium_Vir"/>
</dbReference>
<feature type="region of interest" description="Disordered" evidence="1">
    <location>
        <begin position="263"/>
        <end position="284"/>
    </location>
</feature>
<dbReference type="EMBL" id="CP016250">
    <property type="protein sequence ID" value="ANQ09933.1"/>
    <property type="molecule type" value="Genomic_DNA"/>
</dbReference>
<organism evidence="3 4">
    <name type="scientific">Plasmodium coatneyi</name>
    <dbReference type="NCBI Taxonomy" id="208452"/>
    <lineage>
        <taxon>Eukaryota</taxon>
        <taxon>Sar</taxon>
        <taxon>Alveolata</taxon>
        <taxon>Apicomplexa</taxon>
        <taxon>Aconoidasida</taxon>
        <taxon>Haemosporida</taxon>
        <taxon>Plasmodiidae</taxon>
        <taxon>Plasmodium</taxon>
    </lineage>
</organism>
<gene>
    <name evidence="3" type="ORF">PCOAH_00040460</name>
</gene>
<dbReference type="GeneID" id="30910777"/>
<evidence type="ECO:0000313" key="3">
    <source>
        <dbReference type="EMBL" id="ANQ09933.1"/>
    </source>
</evidence>
<feature type="transmembrane region" description="Helical" evidence="2">
    <location>
        <begin position="289"/>
        <end position="309"/>
    </location>
</feature>
<evidence type="ECO:0000256" key="1">
    <source>
        <dbReference type="SAM" id="MobiDB-lite"/>
    </source>
</evidence>
<dbReference type="AlphaFoldDB" id="A0A1B1E4J1"/>
<reference evidence="4" key="1">
    <citation type="submission" date="2016-06" db="EMBL/GenBank/DDBJ databases">
        <title>First high quality genome sequence of Plasmodium coatneyi using continuous long reads from single molecule, real-time sequencing.</title>
        <authorList>
            <person name="Chien J.-T."/>
            <person name="Pakala S.B."/>
            <person name="Geraldo J.A."/>
            <person name="Lapp S.A."/>
            <person name="Barnwell J.W."/>
            <person name="Kissinger J.C."/>
            <person name="Galinski M.R."/>
            <person name="Humphrey J.C."/>
        </authorList>
    </citation>
    <scope>NUCLEOTIDE SEQUENCE [LARGE SCALE GENOMIC DNA]</scope>
    <source>
        <strain evidence="4">Hackeri</strain>
    </source>
</reference>
<feature type="compositionally biased region" description="Polar residues" evidence="1">
    <location>
        <begin position="275"/>
        <end position="284"/>
    </location>
</feature>
<name>A0A1B1E4J1_9APIC</name>
<keyword evidence="4" id="KW-1185">Reference proteome</keyword>
<dbReference type="RefSeq" id="XP_019916628.1">
    <property type="nucleotide sequence ID" value="XM_020060834.1"/>
</dbReference>
<protein>
    <submittedName>
        <fullName evidence="3">KIR protein</fullName>
    </submittedName>
</protein>
<sequence>MTKDLQCKVEDLPSRKVYKAFGNNARHGEERCSEITSKEEEIEEILKGKLKNDWDPGKYAKQIAPALCLLSKLDTKKKESCEKICDFFYFWLGDILCNNWRSTSSFKDSMKEIYGKLKDLGGQCKYEAMHNNVSKTIFPQRKKVFDYLHDYKTIIQDLKESKSSGSSCCEDYATYLEQAISAYGQIEAGWKVSSDEYFKKFWTQFKGNGNGDRGDSGKIPKPSNLNCEGIDGIVLESDAENEDGTNLVNCLTQLSAESPELQSITETEHGPVSTEVHSSSVGRTSTPTAVTISGTLATAAVATISFLLYKVSTK</sequence>
<dbReference type="OrthoDB" id="383226at2759"/>
<evidence type="ECO:0000256" key="2">
    <source>
        <dbReference type="SAM" id="Phobius"/>
    </source>
</evidence>